<accession>A0A9Q0FJY2</accession>
<reference evidence="3" key="1">
    <citation type="submission" date="2022-02" db="EMBL/GenBank/DDBJ databases">
        <authorList>
            <person name="Henning P.M."/>
            <person name="McCubbin A.G."/>
            <person name="Shore J.S."/>
        </authorList>
    </citation>
    <scope>NUCLEOTIDE SEQUENCE</scope>
    <source>
        <strain evidence="3">F60SS</strain>
        <tissue evidence="3">Leaves</tissue>
    </source>
</reference>
<keyword evidence="1" id="KW-1133">Transmembrane helix</keyword>
<reference evidence="3" key="2">
    <citation type="journal article" date="2023" name="Plants (Basel)">
        <title>Annotation of the Turnera subulata (Passifloraceae) Draft Genome Reveals the S-Locus Evolved after the Divergence of Turneroideae from Passifloroideae in a Stepwise Manner.</title>
        <authorList>
            <person name="Henning P.M."/>
            <person name="Roalson E.H."/>
            <person name="Mir W."/>
            <person name="McCubbin A.G."/>
            <person name="Shore J.S."/>
        </authorList>
    </citation>
    <scope>NUCLEOTIDE SEQUENCE</scope>
    <source>
        <strain evidence="3">F60SS</strain>
    </source>
</reference>
<sequence>MPEHPFLAVLSFMASCFSLQLPYSFYFTESFGSKRLSKASVLGLSKLDGSKLGNFLFFNTNISAVGLFARFTSSSCVLSRVLSSMAPSEETGCEEGTATASSDSKEMEFNRVDHLVWVLHESASSFSLAVQSLELGGSGAELSMAWNGKDVHQWHKRIAYQVAVYALFKTAIEVEILLSHDRHSNPSPVKEIFTPMINLLGEYIENQLNMKHPKLVQWFRVSELPRIESFFIPLLKKWSMEYAGSGVAGIIIAISCCAAIGKLGSGRISCPLFSMSIEDVLVELMDLSHSMVEVDKLHKLATEAGFEQEFLTHFGAKILPCNKIEELELWIGLAQQKLSAAFQKEIFIKETGDLQEKVQADRLATLGLFAYLGRKTRLFLSRMGFNDLDEMVKDFLGYLECGIIFIYPELSSVPSYQSFMEVVSDEIGWLDFYAECSCLSIQERERSKQHAIQAEKEIFLSTVFTVCYDVFSGFAHLSRSTQQTLDSGLLPFLLRSQSLLTICLEEYWAVYDRSWEPPKMAELGAPDDILSLGTNSAQNFSLTTEAQQESTELTLQGCLTAKFRENANVKKTSSSVQTEVIASVEDPCTTSELNPGHKSLLAKYGMKLASASSRIVLKDLWMGTQLLCVDIVCALRLLSKQLRGHEPTRREKKKFKRTLNDIATIIPITILMLLPVSTVGHAATLAAINKYMPFLIPSPFSSERLAVVKQLKRTRSMEVQSLSKLEDPSSS</sequence>
<dbReference type="Proteomes" id="UP001141552">
    <property type="component" value="Unassembled WGS sequence"/>
</dbReference>
<gene>
    <name evidence="3" type="ORF">Tsubulata_038277</name>
</gene>
<feature type="signal peptide" evidence="2">
    <location>
        <begin position="1"/>
        <end position="18"/>
    </location>
</feature>
<dbReference type="InterPro" id="IPR044202">
    <property type="entry name" value="LETM1/MDM38-like"/>
</dbReference>
<keyword evidence="2" id="KW-0732">Signal</keyword>
<dbReference type="GO" id="GO:0005743">
    <property type="term" value="C:mitochondrial inner membrane"/>
    <property type="evidence" value="ECO:0007669"/>
    <property type="project" value="InterPro"/>
</dbReference>
<evidence type="ECO:0000256" key="1">
    <source>
        <dbReference type="SAM" id="Phobius"/>
    </source>
</evidence>
<dbReference type="PANTHER" id="PTHR14009:SF34">
    <property type="entry name" value="LETM1 RBD DOMAIN-CONTAINING PROTEIN"/>
    <property type="match status" value="1"/>
</dbReference>
<proteinExistence type="predicted"/>
<protein>
    <recommendedName>
        <fullName evidence="5">Letm1 RBD domain-containing protein</fullName>
    </recommendedName>
</protein>
<keyword evidence="1" id="KW-0812">Transmembrane</keyword>
<comment type="caution">
    <text evidence="3">The sequence shown here is derived from an EMBL/GenBank/DDBJ whole genome shotgun (WGS) entry which is preliminary data.</text>
</comment>
<evidence type="ECO:0008006" key="5">
    <source>
        <dbReference type="Google" id="ProtNLM"/>
    </source>
</evidence>
<evidence type="ECO:0000313" key="4">
    <source>
        <dbReference type="Proteomes" id="UP001141552"/>
    </source>
</evidence>
<organism evidence="3 4">
    <name type="scientific">Turnera subulata</name>
    <dbReference type="NCBI Taxonomy" id="218843"/>
    <lineage>
        <taxon>Eukaryota</taxon>
        <taxon>Viridiplantae</taxon>
        <taxon>Streptophyta</taxon>
        <taxon>Embryophyta</taxon>
        <taxon>Tracheophyta</taxon>
        <taxon>Spermatophyta</taxon>
        <taxon>Magnoliopsida</taxon>
        <taxon>eudicotyledons</taxon>
        <taxon>Gunneridae</taxon>
        <taxon>Pentapetalae</taxon>
        <taxon>rosids</taxon>
        <taxon>fabids</taxon>
        <taxon>Malpighiales</taxon>
        <taxon>Passifloraceae</taxon>
        <taxon>Turnera</taxon>
    </lineage>
</organism>
<dbReference type="OrthoDB" id="275278at2759"/>
<keyword evidence="1" id="KW-0472">Membrane</keyword>
<dbReference type="AlphaFoldDB" id="A0A9Q0FJY2"/>
<dbReference type="GO" id="GO:0030003">
    <property type="term" value="P:intracellular monoatomic cation homeostasis"/>
    <property type="evidence" value="ECO:0007669"/>
    <property type="project" value="TreeGrafter"/>
</dbReference>
<evidence type="ECO:0000256" key="2">
    <source>
        <dbReference type="SAM" id="SignalP"/>
    </source>
</evidence>
<feature type="transmembrane region" description="Helical" evidence="1">
    <location>
        <begin position="659"/>
        <end position="688"/>
    </location>
</feature>
<dbReference type="EMBL" id="JAKUCV010005296">
    <property type="protein sequence ID" value="KAJ4831726.1"/>
    <property type="molecule type" value="Genomic_DNA"/>
</dbReference>
<name>A0A9Q0FJY2_9ROSI</name>
<feature type="chain" id="PRO_5040294527" description="Letm1 RBD domain-containing protein" evidence="2">
    <location>
        <begin position="19"/>
        <end position="731"/>
    </location>
</feature>
<keyword evidence="4" id="KW-1185">Reference proteome</keyword>
<dbReference type="PANTHER" id="PTHR14009">
    <property type="entry name" value="LEUCINE ZIPPER-EF-HAND CONTAINING TRANSMEMBRANE PROTEIN"/>
    <property type="match status" value="1"/>
</dbReference>
<evidence type="ECO:0000313" key="3">
    <source>
        <dbReference type="EMBL" id="KAJ4831726.1"/>
    </source>
</evidence>